<keyword evidence="10" id="KW-1185">Reference proteome</keyword>
<dbReference type="GO" id="GO:0042744">
    <property type="term" value="P:hydrogen peroxide catabolic process"/>
    <property type="evidence" value="ECO:0007669"/>
    <property type="project" value="TreeGrafter"/>
</dbReference>
<evidence type="ECO:0000256" key="2">
    <source>
        <dbReference type="ARBA" id="ARBA00022862"/>
    </source>
</evidence>
<evidence type="ECO:0000256" key="1">
    <source>
        <dbReference type="ARBA" id="ARBA00022559"/>
    </source>
</evidence>
<dbReference type="InterPro" id="IPR037944">
    <property type="entry name" value="PRX5-like"/>
</dbReference>
<evidence type="ECO:0000256" key="6">
    <source>
        <dbReference type="RuleBase" id="RU366011"/>
    </source>
</evidence>
<feature type="active site" description="Cysteine sulfenic acid (-SOH) intermediate" evidence="5">
    <location>
        <position position="49"/>
    </location>
</feature>
<dbReference type="InterPro" id="IPR013740">
    <property type="entry name" value="Redoxin"/>
</dbReference>
<comment type="similarity">
    <text evidence="6">Belongs to the peroxiredoxin family. Prx5 subfamily.</text>
</comment>
<dbReference type="SUPFAM" id="SSF52833">
    <property type="entry name" value="Thioredoxin-like"/>
    <property type="match status" value="1"/>
</dbReference>
<dbReference type="PANTHER" id="PTHR10430">
    <property type="entry name" value="PEROXIREDOXIN"/>
    <property type="match status" value="1"/>
</dbReference>
<comment type="catalytic activity">
    <reaction evidence="6">
        <text>a hydroperoxide + 2 glutathione = an alcohol + glutathione disulfide + H2O</text>
        <dbReference type="Rhea" id="RHEA:62632"/>
        <dbReference type="ChEBI" id="CHEBI:15377"/>
        <dbReference type="ChEBI" id="CHEBI:30879"/>
        <dbReference type="ChEBI" id="CHEBI:35924"/>
        <dbReference type="ChEBI" id="CHEBI:57925"/>
        <dbReference type="ChEBI" id="CHEBI:58297"/>
        <dbReference type="EC" id="1.11.1.27"/>
    </reaction>
</comment>
<dbReference type="CDD" id="cd03013">
    <property type="entry name" value="PRX5_like"/>
    <property type="match status" value="1"/>
</dbReference>
<gene>
    <name evidence="9" type="ORF">RLDS_10585</name>
</gene>
<sequence>MTISKGERIPSTTFTKMTENGPEPVSSDDYFSGKTVAIFSVPGAFTPTCSAKHLPGFIDKADALKAKGVDEIACTAVNDAFVMGAWGKSAGADGKVTMLADGNGEFAKAVGLTMDGSKFGLGTRGQRFSMIVTDGVVEDLNVEEPGDFKVSSAEYMLEKL</sequence>
<dbReference type="FunFam" id="3.40.30.10:FF:000020">
    <property type="entry name" value="Peroxiredoxin"/>
    <property type="match status" value="1"/>
</dbReference>
<dbReference type="OrthoDB" id="9800621at2"/>
<evidence type="ECO:0000256" key="5">
    <source>
        <dbReference type="PIRSR" id="PIRSR637944-1"/>
    </source>
</evidence>
<evidence type="ECO:0000256" key="7">
    <source>
        <dbReference type="SAM" id="MobiDB-lite"/>
    </source>
</evidence>
<comment type="caution">
    <text evidence="9">The sequence shown here is derived from an EMBL/GenBank/DDBJ whole genome shotgun (WGS) entry which is preliminary data.</text>
</comment>
<dbReference type="PATRIC" id="fig|1331060.3.peg.2022"/>
<dbReference type="InterPro" id="IPR036249">
    <property type="entry name" value="Thioredoxin-like_sf"/>
</dbReference>
<proteinExistence type="inferred from homology"/>
<name>T0HU88_9SPHN</name>
<keyword evidence="1 6" id="KW-0575">Peroxidase</keyword>
<evidence type="ECO:0000313" key="10">
    <source>
        <dbReference type="Proteomes" id="UP000015531"/>
    </source>
</evidence>
<dbReference type="RefSeq" id="WP_021225843.1">
    <property type="nucleotide sequence ID" value="NZ_ATDP01000082.1"/>
</dbReference>
<evidence type="ECO:0000313" key="9">
    <source>
        <dbReference type="EMBL" id="EQB15713.1"/>
    </source>
</evidence>
<dbReference type="PANTHER" id="PTHR10430:SF16">
    <property type="entry name" value="PEROXIREDOXIN-5, MITOCHONDRIAL"/>
    <property type="match status" value="1"/>
</dbReference>
<keyword evidence="4 6" id="KW-0676">Redox-active center</keyword>
<dbReference type="PROSITE" id="PS51352">
    <property type="entry name" value="THIOREDOXIN_2"/>
    <property type="match status" value="1"/>
</dbReference>
<dbReference type="InterPro" id="IPR013766">
    <property type="entry name" value="Thioredoxin_domain"/>
</dbReference>
<dbReference type="GO" id="GO:0008379">
    <property type="term" value="F:thioredoxin peroxidase activity"/>
    <property type="evidence" value="ECO:0007669"/>
    <property type="project" value="InterPro"/>
</dbReference>
<accession>T0HU88</accession>
<keyword evidence="3 6" id="KW-0560">Oxidoreductase</keyword>
<evidence type="ECO:0000259" key="8">
    <source>
        <dbReference type="PROSITE" id="PS51352"/>
    </source>
</evidence>
<dbReference type="Pfam" id="PF08534">
    <property type="entry name" value="Redoxin"/>
    <property type="match status" value="1"/>
</dbReference>
<feature type="domain" description="Thioredoxin" evidence="8">
    <location>
        <begin position="3"/>
        <end position="160"/>
    </location>
</feature>
<protein>
    <recommendedName>
        <fullName evidence="6">Glutathione-dependent peroxiredoxin</fullName>
        <ecNumber evidence="6">1.11.1.27</ecNumber>
    </recommendedName>
</protein>
<dbReference type="EMBL" id="ATDP01000082">
    <property type="protein sequence ID" value="EQB15713.1"/>
    <property type="molecule type" value="Genomic_DNA"/>
</dbReference>
<dbReference type="eggNOG" id="COG0678">
    <property type="taxonomic scope" value="Bacteria"/>
</dbReference>
<dbReference type="GO" id="GO:0045454">
    <property type="term" value="P:cell redox homeostasis"/>
    <property type="evidence" value="ECO:0007669"/>
    <property type="project" value="TreeGrafter"/>
</dbReference>
<comment type="function">
    <text evidence="6">Thiol-specific peroxidase that catalyzes the reduction of hydrogen peroxide and organic hydroperoxides to water and alcohols, respectively. Plays a role in cell protection against oxidative stress by detoxifying peroxides.</text>
</comment>
<dbReference type="GO" id="GO:0034599">
    <property type="term" value="P:cellular response to oxidative stress"/>
    <property type="evidence" value="ECO:0007669"/>
    <property type="project" value="InterPro"/>
</dbReference>
<dbReference type="Gene3D" id="3.40.30.10">
    <property type="entry name" value="Glutaredoxin"/>
    <property type="match status" value="1"/>
</dbReference>
<keyword evidence="2 6" id="KW-0049">Antioxidant</keyword>
<feature type="region of interest" description="Disordered" evidence="7">
    <location>
        <begin position="1"/>
        <end position="26"/>
    </location>
</feature>
<organism evidence="9 10">
    <name type="scientific">Sphingobium lactosutens DS20</name>
    <dbReference type="NCBI Taxonomy" id="1331060"/>
    <lineage>
        <taxon>Bacteria</taxon>
        <taxon>Pseudomonadati</taxon>
        <taxon>Pseudomonadota</taxon>
        <taxon>Alphaproteobacteria</taxon>
        <taxon>Sphingomonadales</taxon>
        <taxon>Sphingomonadaceae</taxon>
        <taxon>Sphingobium</taxon>
    </lineage>
</organism>
<dbReference type="GO" id="GO:0005737">
    <property type="term" value="C:cytoplasm"/>
    <property type="evidence" value="ECO:0007669"/>
    <property type="project" value="TreeGrafter"/>
</dbReference>
<reference evidence="9 10" key="1">
    <citation type="journal article" date="2013" name="Genome Announc.">
        <title>Draft Genome Sequence of Sphingobium lactosutens Strain DS20T, Isolated from a Hexachlorocyclohexane Dumpsite.</title>
        <authorList>
            <person name="Kumar R."/>
            <person name="Dwivedi V."/>
            <person name="Negi V."/>
            <person name="Khurana J.P."/>
            <person name="Lal R."/>
        </authorList>
    </citation>
    <scope>NUCLEOTIDE SEQUENCE [LARGE SCALE GENOMIC DNA]</scope>
    <source>
        <strain evidence="9 10">DS20</strain>
    </source>
</reference>
<dbReference type="EC" id="1.11.1.27" evidence="6"/>
<evidence type="ECO:0000256" key="4">
    <source>
        <dbReference type="ARBA" id="ARBA00023284"/>
    </source>
</evidence>
<dbReference type="AlphaFoldDB" id="T0HU88"/>
<dbReference type="Proteomes" id="UP000015531">
    <property type="component" value="Unassembled WGS sequence"/>
</dbReference>
<evidence type="ECO:0000256" key="3">
    <source>
        <dbReference type="ARBA" id="ARBA00023002"/>
    </source>
</evidence>